<evidence type="ECO:0000259" key="4">
    <source>
        <dbReference type="PROSITE" id="PS50914"/>
    </source>
</evidence>
<protein>
    <recommendedName>
        <fullName evidence="8">CBS domain-containing protein</fullName>
    </recommendedName>
</protein>
<evidence type="ECO:0000256" key="3">
    <source>
        <dbReference type="SAM" id="MobiDB-lite"/>
    </source>
</evidence>
<dbReference type="SUPFAM" id="SSF54631">
    <property type="entry name" value="CBS-domain pair"/>
    <property type="match status" value="1"/>
</dbReference>
<evidence type="ECO:0000313" key="6">
    <source>
        <dbReference type="EMBL" id="OOQ48010.1"/>
    </source>
</evidence>
<dbReference type="PIRSF" id="PIRSF036990">
    <property type="entry name" value="UCP036990_CBS_BON"/>
    <property type="match status" value="1"/>
</dbReference>
<feature type="region of interest" description="Disordered" evidence="3">
    <location>
        <begin position="210"/>
        <end position="241"/>
    </location>
</feature>
<dbReference type="Gene3D" id="3.30.1340.30">
    <property type="match status" value="1"/>
</dbReference>
<keyword evidence="1 2" id="KW-0129">CBS domain</keyword>
<dbReference type="Gene3D" id="3.10.580.10">
    <property type="entry name" value="CBS-domain"/>
    <property type="match status" value="1"/>
</dbReference>
<dbReference type="PROSITE" id="PS51371">
    <property type="entry name" value="CBS"/>
    <property type="match status" value="2"/>
</dbReference>
<evidence type="ECO:0000256" key="2">
    <source>
        <dbReference type="PROSITE-ProRule" id="PRU00703"/>
    </source>
</evidence>
<gene>
    <name evidence="6" type="ORF">AFM16_35970</name>
</gene>
<dbReference type="PANTHER" id="PTHR43080">
    <property type="entry name" value="CBS DOMAIN-CONTAINING PROTEIN CBSX3, MITOCHONDRIAL"/>
    <property type="match status" value="1"/>
</dbReference>
<dbReference type="InterPro" id="IPR051257">
    <property type="entry name" value="Diverse_CBS-Domain"/>
</dbReference>
<dbReference type="InterPro" id="IPR017080">
    <property type="entry name" value="UCP036990_CBS_BON"/>
</dbReference>
<dbReference type="InterPro" id="IPR007055">
    <property type="entry name" value="BON_dom"/>
</dbReference>
<feature type="domain" description="BON" evidence="4">
    <location>
        <begin position="144"/>
        <end position="213"/>
    </location>
</feature>
<dbReference type="EMBL" id="LHQL01000014">
    <property type="protein sequence ID" value="OOQ48010.1"/>
    <property type="molecule type" value="Genomic_DNA"/>
</dbReference>
<evidence type="ECO:0000313" key="7">
    <source>
        <dbReference type="Proteomes" id="UP000190306"/>
    </source>
</evidence>
<feature type="compositionally biased region" description="Basic and acidic residues" evidence="3">
    <location>
        <begin position="219"/>
        <end position="230"/>
    </location>
</feature>
<dbReference type="Proteomes" id="UP000190306">
    <property type="component" value="Chromosome"/>
</dbReference>
<dbReference type="InterPro" id="IPR046342">
    <property type="entry name" value="CBS_dom_sf"/>
</dbReference>
<evidence type="ECO:0000259" key="5">
    <source>
        <dbReference type="PROSITE" id="PS51371"/>
    </source>
</evidence>
<dbReference type="PROSITE" id="PS50914">
    <property type="entry name" value="BON"/>
    <property type="match status" value="1"/>
</dbReference>
<comment type="caution">
    <text evidence="6">The sequence shown here is derived from an EMBL/GenBank/DDBJ whole genome shotgun (WGS) entry which is preliminary data.</text>
</comment>
<dbReference type="Pfam" id="PF04972">
    <property type="entry name" value="BON"/>
    <property type="match status" value="1"/>
</dbReference>
<accession>A0ABX3LC27</accession>
<dbReference type="RefSeq" id="WP_030782248.1">
    <property type="nucleotide sequence ID" value="NZ_CM007717.1"/>
</dbReference>
<sequence>MLSLVSDVMTHTVVALRDEVAFKDIARTMRRWRVSALPVLDEDGRVVGVVSEADLLPKEMLRDGDPDRFGRSPVHPDPATKADAVLARDLMTAPAVTVRADDTVARAARLMAHRHLKRLPVVDDDGVLLGVVSRSDLIKVFLRDDTEIADEIRREVVARFPAAPTGPVRVEVHDGVVTLTGHVWDASLVALVTRLVRTVEGVVDVDCALSGPARPAETGPHRAPPDDTTRAARTGDPGAAA</sequence>
<dbReference type="Pfam" id="PF00571">
    <property type="entry name" value="CBS"/>
    <property type="match status" value="2"/>
</dbReference>
<keyword evidence="7" id="KW-1185">Reference proteome</keyword>
<evidence type="ECO:0000256" key="1">
    <source>
        <dbReference type="ARBA" id="ARBA00023122"/>
    </source>
</evidence>
<feature type="domain" description="CBS" evidence="5">
    <location>
        <begin position="9"/>
        <end position="68"/>
    </location>
</feature>
<proteinExistence type="predicted"/>
<name>A0ABX3LC27_STRAT</name>
<feature type="domain" description="CBS" evidence="5">
    <location>
        <begin position="91"/>
        <end position="147"/>
    </location>
</feature>
<dbReference type="SMART" id="SM00116">
    <property type="entry name" value="CBS"/>
    <property type="match status" value="2"/>
</dbReference>
<dbReference type="PANTHER" id="PTHR43080:SF29">
    <property type="entry name" value="OS02G0818000 PROTEIN"/>
    <property type="match status" value="1"/>
</dbReference>
<dbReference type="CDD" id="cd04586">
    <property type="entry name" value="CBS_pair_BON_assoc"/>
    <property type="match status" value="1"/>
</dbReference>
<evidence type="ECO:0008006" key="8">
    <source>
        <dbReference type="Google" id="ProtNLM"/>
    </source>
</evidence>
<dbReference type="InterPro" id="IPR000644">
    <property type="entry name" value="CBS_dom"/>
</dbReference>
<reference evidence="6 7" key="1">
    <citation type="submission" date="2015-07" db="EMBL/GenBank/DDBJ databases">
        <title>Draft Genome Sequence of Streptomyces antibioticus, IMRU 3720 reveals insights in the evolution of actinomycin biosynthetic gene clusters in Streptomyces.</title>
        <authorList>
            <person name="Crnovcic I."/>
            <person name="Ruckert C."/>
            <person name="Kalinowksi J."/>
            <person name="Keller U."/>
        </authorList>
    </citation>
    <scope>NUCLEOTIDE SEQUENCE [LARGE SCALE GENOMIC DNA]</scope>
    <source>
        <strain evidence="6 7">DSM 41481</strain>
    </source>
</reference>
<organism evidence="6 7">
    <name type="scientific">Streptomyces antibioticus</name>
    <dbReference type="NCBI Taxonomy" id="1890"/>
    <lineage>
        <taxon>Bacteria</taxon>
        <taxon>Bacillati</taxon>
        <taxon>Actinomycetota</taxon>
        <taxon>Actinomycetes</taxon>
        <taxon>Kitasatosporales</taxon>
        <taxon>Streptomycetaceae</taxon>
        <taxon>Streptomyces</taxon>
    </lineage>
</organism>